<name>A0A177TB93_9BASI</name>
<dbReference type="Proteomes" id="UP000077521">
    <property type="component" value="Unassembled WGS sequence"/>
</dbReference>
<keyword evidence="3" id="KW-1185">Reference proteome</keyword>
<feature type="region of interest" description="Disordered" evidence="1">
    <location>
        <begin position="302"/>
        <end position="340"/>
    </location>
</feature>
<gene>
    <name evidence="2" type="ORF">A4X13_0g4121</name>
</gene>
<reference evidence="2" key="1">
    <citation type="submission" date="2016-04" db="EMBL/GenBank/DDBJ databases">
        <authorList>
            <person name="Nguyen H.D."/>
            <person name="Samba Siva P."/>
            <person name="Cullis J."/>
            <person name="Levesque C.A."/>
            <person name="Hambleton S."/>
        </authorList>
    </citation>
    <scope>NUCLEOTIDE SEQUENCE</scope>
    <source>
        <strain evidence="2">DAOMC 236416</strain>
    </source>
</reference>
<feature type="compositionally biased region" description="Basic and acidic residues" evidence="1">
    <location>
        <begin position="302"/>
        <end position="320"/>
    </location>
</feature>
<protein>
    <submittedName>
        <fullName evidence="2">Uncharacterized protein</fullName>
    </submittedName>
</protein>
<reference evidence="2" key="2">
    <citation type="journal article" date="2019" name="IMA Fungus">
        <title>Genome sequencing and comparison of five Tilletia species to identify candidate genes for the detection of regulated species infecting wheat.</title>
        <authorList>
            <person name="Nguyen H.D.T."/>
            <person name="Sultana T."/>
            <person name="Kesanakurti P."/>
            <person name="Hambleton S."/>
        </authorList>
    </citation>
    <scope>NUCLEOTIDE SEQUENCE</scope>
    <source>
        <strain evidence="2">DAOMC 236416</strain>
    </source>
</reference>
<evidence type="ECO:0000256" key="1">
    <source>
        <dbReference type="SAM" id="MobiDB-lite"/>
    </source>
</evidence>
<organism evidence="2 3">
    <name type="scientific">Tilletia indica</name>
    <dbReference type="NCBI Taxonomy" id="43049"/>
    <lineage>
        <taxon>Eukaryota</taxon>
        <taxon>Fungi</taxon>
        <taxon>Dikarya</taxon>
        <taxon>Basidiomycota</taxon>
        <taxon>Ustilaginomycotina</taxon>
        <taxon>Exobasidiomycetes</taxon>
        <taxon>Tilletiales</taxon>
        <taxon>Tilletiaceae</taxon>
        <taxon>Tilletia</taxon>
    </lineage>
</organism>
<proteinExistence type="predicted"/>
<sequence>MAHQDGNQRPIAAVPQQVKQGPIPPAVLGPGITDFARAFGSDKDAVAPQVKRLQAGEDSNTLRLKSNENPAILKEIDTLYETNTECISKLDWDTDNWRIWQFRLYYALFCTPIAQRILVGLEYGPGMNAADPLAYTSQYSERLDQVLGSILIRIIGDHYLMAVLVPLSEAHEYRATKILDALYTRYESSMSGRHSLVRIQIDMCKQGPTESIKEYGDRLQALYTRQWSIGGPDSDLPKDLEKAMHFIINLRPEFKEDGHNYWRLVDMRRMMGRTMGDEKEEAYRLDRVITFFENAEFEKKRRVEREEMERIENVTRESAGRGRGRGRGRGGRRGGGQGGN</sequence>
<accession>A0A177TB93</accession>
<feature type="region of interest" description="Disordered" evidence="1">
    <location>
        <begin position="1"/>
        <end position="23"/>
    </location>
</feature>
<evidence type="ECO:0000313" key="2">
    <source>
        <dbReference type="EMBL" id="KAE8251181.1"/>
    </source>
</evidence>
<feature type="compositionally biased region" description="Basic residues" evidence="1">
    <location>
        <begin position="322"/>
        <end position="332"/>
    </location>
</feature>
<comment type="caution">
    <text evidence="2">The sequence shown here is derived from an EMBL/GenBank/DDBJ whole genome shotgun (WGS) entry which is preliminary data.</text>
</comment>
<dbReference type="EMBL" id="LWDF02000259">
    <property type="protein sequence ID" value="KAE8251181.1"/>
    <property type="molecule type" value="Genomic_DNA"/>
</dbReference>
<dbReference type="AlphaFoldDB" id="A0A177TB93"/>
<evidence type="ECO:0000313" key="3">
    <source>
        <dbReference type="Proteomes" id="UP000077521"/>
    </source>
</evidence>